<feature type="transmembrane region" description="Helical" evidence="1">
    <location>
        <begin position="326"/>
        <end position="345"/>
    </location>
</feature>
<comment type="caution">
    <text evidence="2">The sequence shown here is derived from an EMBL/GenBank/DDBJ whole genome shotgun (WGS) entry which is preliminary data.</text>
</comment>
<gene>
    <name evidence="2" type="ORF">Q9L58_004081</name>
</gene>
<name>A0ABR3GM70_9PEZI</name>
<dbReference type="EMBL" id="JBBBZM010000041">
    <property type="protein sequence ID" value="KAL0636978.1"/>
    <property type="molecule type" value="Genomic_DNA"/>
</dbReference>
<proteinExistence type="predicted"/>
<evidence type="ECO:0000256" key="1">
    <source>
        <dbReference type="SAM" id="Phobius"/>
    </source>
</evidence>
<protein>
    <submittedName>
        <fullName evidence="2">Uncharacterized protein</fullName>
    </submittedName>
</protein>
<evidence type="ECO:0000313" key="3">
    <source>
        <dbReference type="Proteomes" id="UP001447188"/>
    </source>
</evidence>
<dbReference type="Proteomes" id="UP001447188">
    <property type="component" value="Unassembled WGS sequence"/>
</dbReference>
<keyword evidence="1" id="KW-0812">Transmembrane</keyword>
<sequence>MGYRFARLQREPLKIALRAGALCMVHEYPADDNGEDTSDEKPTPPVKHNNLHPIDLAVTNIHGQHPAKSGLVIVPANYTVKPRLGDGYSKIGIAYNYNLPQIVKFGYAAYQLTIIPYAIMSLINLVASLCQPEFPTLFLVHQGPTVTPTGGTDDTHRKVPIVGGEENITSVAVGAVTPAEENKDDDHEKEPTTGGVVNQISAAVGVVTPPEANNNLDLHTLRYNKNPKIEVAFRGFCALIIIGSIIVPYLIIWQITGFKLGNDSSTVAFHLEWKYPSTLGSVKIINPWVIIWIAYSQLATMAWMSVEMKYWRWMLLWTKQLYHVMVVSYLLLGVSISVYGFYAVIKLMVGDTICVLL</sequence>
<accession>A0ABR3GM70</accession>
<organism evidence="2 3">
    <name type="scientific">Discina gigas</name>
    <dbReference type="NCBI Taxonomy" id="1032678"/>
    <lineage>
        <taxon>Eukaryota</taxon>
        <taxon>Fungi</taxon>
        <taxon>Dikarya</taxon>
        <taxon>Ascomycota</taxon>
        <taxon>Pezizomycotina</taxon>
        <taxon>Pezizomycetes</taxon>
        <taxon>Pezizales</taxon>
        <taxon>Discinaceae</taxon>
        <taxon>Discina</taxon>
    </lineage>
</organism>
<reference evidence="2 3" key="1">
    <citation type="submission" date="2024-02" db="EMBL/GenBank/DDBJ databases">
        <title>Discinaceae phylogenomics.</title>
        <authorList>
            <person name="Dirks A.C."/>
            <person name="James T.Y."/>
        </authorList>
    </citation>
    <scope>NUCLEOTIDE SEQUENCE [LARGE SCALE GENOMIC DNA]</scope>
    <source>
        <strain evidence="2 3">ACD0624</strain>
    </source>
</reference>
<keyword evidence="1" id="KW-1133">Transmembrane helix</keyword>
<evidence type="ECO:0000313" key="2">
    <source>
        <dbReference type="EMBL" id="KAL0636978.1"/>
    </source>
</evidence>
<feature type="transmembrane region" description="Helical" evidence="1">
    <location>
        <begin position="231"/>
        <end position="255"/>
    </location>
</feature>
<keyword evidence="3" id="KW-1185">Reference proteome</keyword>
<feature type="transmembrane region" description="Helical" evidence="1">
    <location>
        <begin position="285"/>
        <end position="306"/>
    </location>
</feature>
<keyword evidence="1" id="KW-0472">Membrane</keyword>